<dbReference type="Proteomes" id="UP001143856">
    <property type="component" value="Unassembled WGS sequence"/>
</dbReference>
<sequence length="184" mass="20331">MARRLSDAYSTESFSRRLKTLRYLRSATIMASSPVEIIQYLVDTRELWVAATRTSDLETEASRALALLTPDERARVLKYYFIADAKMALASHLLKHWVVSKYCGVPWWETKLSADKNGKPISKDSAGRQPVVFNVSHQAGLVALVAAHGYDATNGGDSSKVNIGVDIVLLTCMPMSSDGQKPRI</sequence>
<name>A0ACC1NZX5_9PEZI</name>
<gene>
    <name evidence="1" type="ORF">NUW58_g6050</name>
</gene>
<protein>
    <submittedName>
        <fullName evidence="1">Uncharacterized protein</fullName>
    </submittedName>
</protein>
<accession>A0ACC1NZX5</accession>
<keyword evidence="2" id="KW-1185">Reference proteome</keyword>
<organism evidence="1 2">
    <name type="scientific">Xylaria curta</name>
    <dbReference type="NCBI Taxonomy" id="42375"/>
    <lineage>
        <taxon>Eukaryota</taxon>
        <taxon>Fungi</taxon>
        <taxon>Dikarya</taxon>
        <taxon>Ascomycota</taxon>
        <taxon>Pezizomycotina</taxon>
        <taxon>Sordariomycetes</taxon>
        <taxon>Xylariomycetidae</taxon>
        <taxon>Xylariales</taxon>
        <taxon>Xylariaceae</taxon>
        <taxon>Xylaria</taxon>
    </lineage>
</organism>
<reference evidence="1" key="1">
    <citation type="submission" date="2022-10" db="EMBL/GenBank/DDBJ databases">
        <title>Genome Sequence of Xylaria curta.</title>
        <authorList>
            <person name="Buettner E."/>
        </authorList>
    </citation>
    <scope>NUCLEOTIDE SEQUENCE</scope>
    <source>
        <strain evidence="1">Babe10</strain>
    </source>
</reference>
<evidence type="ECO:0000313" key="2">
    <source>
        <dbReference type="Proteomes" id="UP001143856"/>
    </source>
</evidence>
<comment type="caution">
    <text evidence="1">The sequence shown here is derived from an EMBL/GenBank/DDBJ whole genome shotgun (WGS) entry which is preliminary data.</text>
</comment>
<dbReference type="EMBL" id="JAPDGR010001291">
    <property type="protein sequence ID" value="KAJ2984452.1"/>
    <property type="molecule type" value="Genomic_DNA"/>
</dbReference>
<proteinExistence type="predicted"/>
<evidence type="ECO:0000313" key="1">
    <source>
        <dbReference type="EMBL" id="KAJ2984452.1"/>
    </source>
</evidence>